<evidence type="ECO:0000313" key="6">
    <source>
        <dbReference type="EMBL" id="CAD7249286.1"/>
    </source>
</evidence>
<dbReference type="EMBL" id="CAJPEV010002219">
    <property type="protein sequence ID" value="CAG0896147.1"/>
    <property type="molecule type" value="Genomic_DNA"/>
</dbReference>
<feature type="domain" description="TOG" evidence="5">
    <location>
        <begin position="130"/>
        <end position="367"/>
    </location>
</feature>
<sequence>MNANHSQLLAEEAKCDRIDKGWMLNLTSGPIQGFYDGFTHPNGSAGATDAPVRENAAPALKAPVNGDGEELVVTFPTSMDEINLGNVKENSDNAEVTAPASDPTAASHGGPKSDSNNGLLIRESTCVDNEVAIEKTDPEILSKLPKVFQEMYEDKKWQDRKEALDIIQPLVSNPKLEAHNYGDLVKQLIKVVRRDANVVVVAQAVQCLTELANGLKRSFHPYATLCISIFLEKFKERKPNVVMVLREAVDTISRTASMESLQKGILIALESKNPAVKAETAAFLTRAFSSCPPASLTRKLLRGYCASLLKALNDSDATVRDNAAQALGTLLKAGGEKLITPFLANVDGVKMVKIKEYYEKAEVKVPLPKPEARYSAGETEAQPISENNASGGPIVRKQTAAESWLMSAHAKAPPGATEAIKGSTAEEEVCMEPLGPQLIAGSEEQLPSKSQVERGNDEESIEIGGEPKNARTYLSLLHVHIDVAGISFQSTASIPLSHIGSELYPAPEGPGCPHTTHIGVDENYTTETRSAQEEPLPTLNGSSLGLSSGEEMPEKDKGTQLMQTELDGEKPCIFPPLQMISSGSPSEPALGSRTDTTSALVSIMSQISSPHLTTCLEVIAQVIETLKQMQEPLTDPLFSELVILMNLKMKLTYDSFSSLNSNKEEAMMIFHNLIFLCLAVSLPLHACLFTLSHFARAPVISPKQLSERQAFLEIPRDPLKELLRLHLIMLTDPNLSDLPQYDKFSDDLNWALTSVLSNADLTQMMCACISLIRESIGNRLHFGSIEPREFLKHLMVLCLRVCKQLPSKIHILQLKPLFDEIHAFCKGHSVASLSSETAVMGYVPEQTVRTVLYSIIKLKTKASLQLIQENPEYHESCLATDTLRYCSTIMREREEGDVTNSKLPILARKKNTKSFSKIANGEETKDLGQLHLHHFAAFPHSSFGSKHQQADGSQKDQPRMLSSSFDGSHSSLEAPREMASGRGQGGTRLLHPTNSVSIPTRSGSRRPNGTGAHGPGSHPDVAAVGTRVGLEPIGFNANDGPSRRAKTRTVSSDGSFSVIRKYSLRS</sequence>
<evidence type="ECO:0000256" key="3">
    <source>
        <dbReference type="ARBA" id="ARBA00023212"/>
    </source>
</evidence>
<dbReference type="SUPFAM" id="SSF48371">
    <property type="entry name" value="ARM repeat"/>
    <property type="match status" value="1"/>
</dbReference>
<evidence type="ECO:0000256" key="2">
    <source>
        <dbReference type="ARBA" id="ARBA00022490"/>
    </source>
</evidence>
<feature type="region of interest" description="Disordered" evidence="4">
    <location>
        <begin position="443"/>
        <end position="463"/>
    </location>
</feature>
<dbReference type="FunFam" id="1.25.10.10:FF:000019">
    <property type="entry name" value="Cytoskeleton-associated protein 5"/>
    <property type="match status" value="1"/>
</dbReference>
<dbReference type="Pfam" id="PF12348">
    <property type="entry name" value="CLASP_N"/>
    <property type="match status" value="1"/>
</dbReference>
<dbReference type="InterPro" id="IPR045110">
    <property type="entry name" value="XMAP215"/>
</dbReference>
<dbReference type="GO" id="GO:0007051">
    <property type="term" value="P:spindle organization"/>
    <property type="evidence" value="ECO:0007669"/>
    <property type="project" value="InterPro"/>
</dbReference>
<dbReference type="GO" id="GO:0061863">
    <property type="term" value="F:microtubule plus end polymerase"/>
    <property type="evidence" value="ECO:0007669"/>
    <property type="project" value="InterPro"/>
</dbReference>
<dbReference type="OrthoDB" id="205662at2759"/>
<dbReference type="AlphaFoldDB" id="A0A7R9FN09"/>
<dbReference type="GO" id="GO:0046785">
    <property type="term" value="P:microtubule polymerization"/>
    <property type="evidence" value="ECO:0007669"/>
    <property type="project" value="InterPro"/>
</dbReference>
<protein>
    <recommendedName>
        <fullName evidence="5">TOG domain-containing protein</fullName>
    </recommendedName>
</protein>
<proteinExistence type="predicted"/>
<feature type="compositionally biased region" description="Low complexity" evidence="4">
    <location>
        <begin position="539"/>
        <end position="549"/>
    </location>
</feature>
<dbReference type="SMART" id="SM01349">
    <property type="entry name" value="TOG"/>
    <property type="match status" value="1"/>
</dbReference>
<dbReference type="Gene3D" id="1.25.10.10">
    <property type="entry name" value="Leucine-rich Repeat Variant"/>
    <property type="match status" value="1"/>
</dbReference>
<dbReference type="GO" id="GO:0030951">
    <property type="term" value="P:establishment or maintenance of microtubule cytoskeleton polarity"/>
    <property type="evidence" value="ECO:0007669"/>
    <property type="project" value="InterPro"/>
</dbReference>
<reference evidence="6" key="1">
    <citation type="submission" date="2020-11" db="EMBL/GenBank/DDBJ databases">
        <authorList>
            <person name="Tran Van P."/>
        </authorList>
    </citation>
    <scope>NUCLEOTIDE SEQUENCE</scope>
</reference>
<dbReference type="InterPro" id="IPR024395">
    <property type="entry name" value="CLASP_N_dom"/>
</dbReference>
<keyword evidence="3" id="KW-0206">Cytoskeleton</keyword>
<evidence type="ECO:0000256" key="1">
    <source>
        <dbReference type="ARBA" id="ARBA00004245"/>
    </source>
</evidence>
<evidence type="ECO:0000256" key="4">
    <source>
        <dbReference type="SAM" id="MobiDB-lite"/>
    </source>
</evidence>
<feature type="region of interest" description="Disordered" evidence="4">
    <location>
        <begin position="374"/>
        <end position="393"/>
    </location>
</feature>
<dbReference type="EMBL" id="LR901736">
    <property type="protein sequence ID" value="CAD7249286.1"/>
    <property type="molecule type" value="Genomic_DNA"/>
</dbReference>
<dbReference type="InterPro" id="IPR016024">
    <property type="entry name" value="ARM-type_fold"/>
</dbReference>
<comment type="subcellular location">
    <subcellularLocation>
        <location evidence="1">Cytoplasm</location>
        <location evidence="1">Cytoskeleton</location>
    </subcellularLocation>
</comment>
<dbReference type="GO" id="GO:0005856">
    <property type="term" value="C:cytoskeleton"/>
    <property type="evidence" value="ECO:0007669"/>
    <property type="project" value="UniProtKB-SubCell"/>
</dbReference>
<evidence type="ECO:0000313" key="7">
    <source>
        <dbReference type="Proteomes" id="UP000677054"/>
    </source>
</evidence>
<dbReference type="PANTHER" id="PTHR12609">
    <property type="entry name" value="MICROTUBULE ASSOCIATED PROTEIN XMAP215"/>
    <property type="match status" value="1"/>
</dbReference>
<feature type="region of interest" description="Disordered" evidence="4">
    <location>
        <begin position="942"/>
        <end position="1066"/>
    </location>
</feature>
<dbReference type="GO" id="GO:0051010">
    <property type="term" value="F:microtubule plus-end binding"/>
    <property type="evidence" value="ECO:0007669"/>
    <property type="project" value="InterPro"/>
</dbReference>
<feature type="compositionally biased region" description="Polar residues" evidence="4">
    <location>
        <begin position="992"/>
        <end position="1007"/>
    </location>
</feature>
<feature type="region of interest" description="Disordered" evidence="4">
    <location>
        <begin position="94"/>
        <end position="119"/>
    </location>
</feature>
<organism evidence="6">
    <name type="scientific">Darwinula stevensoni</name>
    <dbReference type="NCBI Taxonomy" id="69355"/>
    <lineage>
        <taxon>Eukaryota</taxon>
        <taxon>Metazoa</taxon>
        <taxon>Ecdysozoa</taxon>
        <taxon>Arthropoda</taxon>
        <taxon>Crustacea</taxon>
        <taxon>Oligostraca</taxon>
        <taxon>Ostracoda</taxon>
        <taxon>Podocopa</taxon>
        <taxon>Podocopida</taxon>
        <taxon>Darwinulocopina</taxon>
        <taxon>Darwinuloidea</taxon>
        <taxon>Darwinulidae</taxon>
        <taxon>Darwinula</taxon>
    </lineage>
</organism>
<evidence type="ECO:0000259" key="5">
    <source>
        <dbReference type="SMART" id="SM01349"/>
    </source>
</evidence>
<feature type="compositionally biased region" description="Polar residues" evidence="4">
    <location>
        <begin position="942"/>
        <end position="952"/>
    </location>
</feature>
<keyword evidence="2" id="KW-0963">Cytoplasm</keyword>
<keyword evidence="7" id="KW-1185">Reference proteome</keyword>
<dbReference type="InterPro" id="IPR034085">
    <property type="entry name" value="TOG"/>
</dbReference>
<name>A0A7R9FN09_9CRUS</name>
<dbReference type="InterPro" id="IPR011989">
    <property type="entry name" value="ARM-like"/>
</dbReference>
<gene>
    <name evidence="6" type="ORF">DSTB1V02_LOCUS9084</name>
</gene>
<dbReference type="Proteomes" id="UP000677054">
    <property type="component" value="Unassembled WGS sequence"/>
</dbReference>
<feature type="region of interest" description="Disordered" evidence="4">
    <location>
        <begin position="526"/>
        <end position="554"/>
    </location>
</feature>
<accession>A0A7R9FN09</accession>
<feature type="compositionally biased region" description="Low complexity" evidence="4">
    <location>
        <begin position="962"/>
        <end position="971"/>
    </location>
</feature>